<feature type="non-terminal residue" evidence="4">
    <location>
        <position position="1"/>
    </location>
</feature>
<evidence type="ECO:0000313" key="5">
    <source>
        <dbReference type="Proteomes" id="UP000324897"/>
    </source>
</evidence>
<comment type="similarity">
    <text evidence="1">Belongs to the mTERF family.</text>
</comment>
<accession>A0A5J9SMH2</accession>
<dbReference type="InterPro" id="IPR038538">
    <property type="entry name" value="MTERF_sf"/>
</dbReference>
<organism evidence="4 5">
    <name type="scientific">Eragrostis curvula</name>
    <name type="common">weeping love grass</name>
    <dbReference type="NCBI Taxonomy" id="38414"/>
    <lineage>
        <taxon>Eukaryota</taxon>
        <taxon>Viridiplantae</taxon>
        <taxon>Streptophyta</taxon>
        <taxon>Embryophyta</taxon>
        <taxon>Tracheophyta</taxon>
        <taxon>Spermatophyta</taxon>
        <taxon>Magnoliopsida</taxon>
        <taxon>Liliopsida</taxon>
        <taxon>Poales</taxon>
        <taxon>Poaceae</taxon>
        <taxon>PACMAD clade</taxon>
        <taxon>Chloridoideae</taxon>
        <taxon>Eragrostideae</taxon>
        <taxon>Eragrostidinae</taxon>
        <taxon>Eragrostis</taxon>
    </lineage>
</organism>
<comment type="caution">
    <text evidence="4">The sequence shown here is derived from an EMBL/GenBank/DDBJ whole genome shotgun (WGS) entry which is preliminary data.</text>
</comment>
<keyword evidence="5" id="KW-1185">Reference proteome</keyword>
<evidence type="ECO:0000256" key="2">
    <source>
        <dbReference type="ARBA" id="ARBA00022472"/>
    </source>
</evidence>
<dbReference type="FunFam" id="1.25.70.10:FF:000001">
    <property type="entry name" value="Mitochondrial transcription termination factor-like"/>
    <property type="match status" value="2"/>
</dbReference>
<keyword evidence="2" id="KW-0804">Transcription</keyword>
<dbReference type="InterPro" id="IPR003690">
    <property type="entry name" value="MTERF"/>
</dbReference>
<dbReference type="GO" id="GO:0003676">
    <property type="term" value="F:nucleic acid binding"/>
    <property type="evidence" value="ECO:0007669"/>
    <property type="project" value="InterPro"/>
</dbReference>
<sequence length="890" mass="99502">MALHRFRELSMALHRSTLLLILRSQPSFSTLLNPPTVSLHRLLCSAATTASPASSPRSFAVEDYLVSRCGLKPAQALHAAKKIPHLRSRSNPDAVLAFLGGTLGVPAADIAATVNMDPRILCSNVERTLAPRIQNLCDLGLSLDEIAHLLRLSPNSFSNRSLRSNLEFWLKELGSFDKLLLAVRVNSSLLGVGLDRVAKPNLALLQQCGLSASDIAAFNMYSARLLTMNPKQLRETVKRVEELGVEPGTRMFPHALVVIFLKSKDAVASRMQLLQKFGFSQDDVREIVRKAPYVLGFSDQKVQGNMEFLMKDVGLDVSYIAQRPVMMMYSVERRLLPRLWLLNVLKKKGLLKAFDYCSKAALSEKHFVQKFVLPYKDVVPGLADGYASKCSTKAIDRSHILAQTWQILHFWDREEEFSEMIPAAGRKTCSVRTCWLKSSSKGRKGRPRRRRRRRISMALHRFRAHALSQILLRSRPRFSASHDPPVVSLNRLLCSAAATTASTASSPRSFAVEDYLVSRCGLTPAQANKDAKRVSHLRSRSNPDAVLAFLGGTLGLPAADIAAAVVMDPKILCSDVERTLAPRIPDLSDLGLSLDEIARLLPLAPLSFRNKSLRRNLEFWLKELGSFDKLLQVVRMNSGLLGIDPDKVAKPNLALLQQCGLNASDLLTSNIYSPRLFTKNPKYLRKDVEQVEELGVQRGTRMFPRVLVVISLMSKEAYARRVQLLQKFGLSQDDVREIARKAPGVLAFSDQKIQGNMDFLMKDIGLDVPYIVQRPALITYSVERRLLPRHCLLKVLREKGLLNVECDYYVTAVMAERDFLQKFVLPYKDVVPGLADGYASKCSVKAANRECFCLSVEHIKVDEAVEQAEELGVEQGTWMSPRKKVMFMVC</sequence>
<gene>
    <name evidence="4" type="ORF">EJB05_54381</name>
</gene>
<keyword evidence="2" id="KW-0805">Transcription regulation</keyword>
<dbReference type="Pfam" id="PF02536">
    <property type="entry name" value="mTERF"/>
    <property type="match status" value="2"/>
</dbReference>
<dbReference type="GO" id="GO:0006353">
    <property type="term" value="P:DNA-templated transcription termination"/>
    <property type="evidence" value="ECO:0007669"/>
    <property type="project" value="UniProtKB-KW"/>
</dbReference>
<protein>
    <recommendedName>
        <fullName evidence="6">mTERF domain-containing protein, mitochondrial</fullName>
    </recommendedName>
</protein>
<dbReference type="SMART" id="SM00733">
    <property type="entry name" value="Mterf"/>
    <property type="match status" value="11"/>
</dbReference>
<evidence type="ECO:0000256" key="1">
    <source>
        <dbReference type="ARBA" id="ARBA00007692"/>
    </source>
</evidence>
<dbReference type="Proteomes" id="UP000324897">
    <property type="component" value="Unassembled WGS sequence"/>
</dbReference>
<dbReference type="AlphaFoldDB" id="A0A5J9SMH2"/>
<evidence type="ECO:0000256" key="3">
    <source>
        <dbReference type="ARBA" id="ARBA00022946"/>
    </source>
</evidence>
<dbReference type="OrthoDB" id="637682at2759"/>
<proteinExistence type="inferred from homology"/>
<dbReference type="Gramene" id="TVU00202">
    <property type="protein sequence ID" value="TVU00202"/>
    <property type="gene ID" value="EJB05_54381"/>
</dbReference>
<dbReference type="PANTHER" id="PTHR13068">
    <property type="entry name" value="CGI-12 PROTEIN-RELATED"/>
    <property type="match status" value="1"/>
</dbReference>
<evidence type="ECO:0000313" key="4">
    <source>
        <dbReference type="EMBL" id="TVU00202.1"/>
    </source>
</evidence>
<reference evidence="4 5" key="1">
    <citation type="journal article" date="2019" name="Sci. Rep.">
        <title>A high-quality genome of Eragrostis curvula grass provides insights into Poaceae evolution and supports new strategies to enhance forage quality.</title>
        <authorList>
            <person name="Carballo J."/>
            <person name="Santos B.A.C.M."/>
            <person name="Zappacosta D."/>
            <person name="Garbus I."/>
            <person name="Selva J.P."/>
            <person name="Gallo C.A."/>
            <person name="Diaz A."/>
            <person name="Albertini E."/>
            <person name="Caccamo M."/>
            <person name="Echenique V."/>
        </authorList>
    </citation>
    <scope>NUCLEOTIDE SEQUENCE [LARGE SCALE GENOMIC DNA]</scope>
    <source>
        <strain evidence="5">cv. Victoria</strain>
        <tissue evidence="4">Leaf</tissue>
    </source>
</reference>
<keyword evidence="2" id="KW-0806">Transcription termination</keyword>
<dbReference type="EMBL" id="RWGY01000624">
    <property type="protein sequence ID" value="TVU00202.1"/>
    <property type="molecule type" value="Genomic_DNA"/>
</dbReference>
<name>A0A5J9SMH2_9POAL</name>
<keyword evidence="3" id="KW-0809">Transit peptide</keyword>
<dbReference type="Gene3D" id="1.25.70.10">
    <property type="entry name" value="Transcription termination factor 3, mitochondrial"/>
    <property type="match status" value="2"/>
</dbReference>
<dbReference type="PANTHER" id="PTHR13068:SF83">
    <property type="entry name" value="OS06G0224500 PROTEIN"/>
    <property type="match status" value="1"/>
</dbReference>
<evidence type="ECO:0008006" key="6">
    <source>
        <dbReference type="Google" id="ProtNLM"/>
    </source>
</evidence>